<feature type="region of interest" description="Disordered" evidence="1">
    <location>
        <begin position="221"/>
        <end position="240"/>
    </location>
</feature>
<dbReference type="InterPro" id="IPR000120">
    <property type="entry name" value="Amidase"/>
</dbReference>
<dbReference type="PANTHER" id="PTHR11895">
    <property type="entry name" value="TRANSAMIDASE"/>
    <property type="match status" value="1"/>
</dbReference>
<dbReference type="InterPro" id="IPR036928">
    <property type="entry name" value="AS_sf"/>
</dbReference>
<dbReference type="Pfam" id="PF01425">
    <property type="entry name" value="Amidase"/>
    <property type="match status" value="1"/>
</dbReference>
<comment type="caution">
    <text evidence="3">The sequence shown here is derived from an EMBL/GenBank/DDBJ whole genome shotgun (WGS) entry which is preliminary data.</text>
</comment>
<evidence type="ECO:0000256" key="1">
    <source>
        <dbReference type="SAM" id="MobiDB-lite"/>
    </source>
</evidence>
<dbReference type="InterPro" id="IPR023631">
    <property type="entry name" value="Amidase_dom"/>
</dbReference>
<dbReference type="AlphaFoldDB" id="A0A3A1Z208"/>
<sequence length="533" mass="56514">MAGQAPLERADALRRYIAAASEFYKLHHSDRLDDWCARIERNLSDNDKLAALSCRASDPFGLPKTGARSDLFRARAAGGTQADELIKKGRLAAHVARIKEGRLDPVEHVHACLDRIKARSDLNAFLFVDHEGALTKAHELQRQIQAGRHCGPMAGVVVAVKDCIPVAGLPMRAGSESLASVVPQESAPCVAALESAGAIVIGMTNLHELCYGGVSDNPHYGSVGHPQDSTRSPGGSSGGSAVALATGMADIALGTDTAGSVRMPAAMCGVVGYKGSYDLVSREDLVPLAWSLDHVGVFAHTTVDAAWVTAIMAGHDAQSYWQPLQFGSASQLRLFCPTNYSFDLIEPSVLTAFESALARLESAGVKIERGVLPALDMSPTLQHFTMASEATQAHEELGLQQAHAMGREVRTRLEAGQFIRAIDYIKAQRLRRVLAEALEAPLLNGAHAIVTPTTVTGACDAQAVLENHGKSIPLRSVLTRLTLPFNLTGVPAISLPCGRDAEGFPVGLQLAGLKGGDALLLQAAHQCETVFQG</sequence>
<proteinExistence type="predicted"/>
<dbReference type="PANTHER" id="PTHR11895:SF67">
    <property type="entry name" value="AMIDASE DOMAIN-CONTAINING PROTEIN"/>
    <property type="match status" value="1"/>
</dbReference>
<dbReference type="PROSITE" id="PS00571">
    <property type="entry name" value="AMIDASES"/>
    <property type="match status" value="1"/>
</dbReference>
<evidence type="ECO:0000313" key="4">
    <source>
        <dbReference type="Proteomes" id="UP000266206"/>
    </source>
</evidence>
<feature type="domain" description="Amidase" evidence="2">
    <location>
        <begin position="108"/>
        <end position="521"/>
    </location>
</feature>
<dbReference type="InterPro" id="IPR020556">
    <property type="entry name" value="Amidase_CS"/>
</dbReference>
<organism evidence="3 4">
    <name type="scientific">Neopusillimonas maritima</name>
    <dbReference type="NCBI Taxonomy" id="2026239"/>
    <lineage>
        <taxon>Bacteria</taxon>
        <taxon>Pseudomonadati</taxon>
        <taxon>Pseudomonadota</taxon>
        <taxon>Betaproteobacteria</taxon>
        <taxon>Burkholderiales</taxon>
        <taxon>Alcaligenaceae</taxon>
        <taxon>Neopusillimonas</taxon>
    </lineage>
</organism>
<dbReference type="RefSeq" id="WP_114420339.1">
    <property type="nucleotide sequence ID" value="NZ_NQYH01000001.1"/>
</dbReference>
<dbReference type="OrthoDB" id="112488at2"/>
<dbReference type="EMBL" id="NQYH01000001">
    <property type="protein sequence ID" value="RIY42437.1"/>
    <property type="molecule type" value="Genomic_DNA"/>
</dbReference>
<evidence type="ECO:0000313" key="3">
    <source>
        <dbReference type="EMBL" id="RIY42437.1"/>
    </source>
</evidence>
<dbReference type="Proteomes" id="UP000266206">
    <property type="component" value="Unassembled WGS sequence"/>
</dbReference>
<protein>
    <recommendedName>
        <fullName evidence="2">Amidase domain-containing protein</fullName>
    </recommendedName>
</protein>
<reference evidence="3 4" key="1">
    <citation type="submission" date="2017-08" db="EMBL/GenBank/DDBJ databases">
        <title>Pusillimonas indicus sp. nov., a member of the family Alcaligenaceae isolated from surface seawater.</title>
        <authorList>
            <person name="Li J."/>
        </authorList>
    </citation>
    <scope>NUCLEOTIDE SEQUENCE [LARGE SCALE GENOMIC DNA]</scope>
    <source>
        <strain evidence="3 4">L52-1-41</strain>
    </source>
</reference>
<dbReference type="GO" id="GO:0003824">
    <property type="term" value="F:catalytic activity"/>
    <property type="evidence" value="ECO:0007669"/>
    <property type="project" value="InterPro"/>
</dbReference>
<accession>A0A3A1Z208</accession>
<gene>
    <name evidence="3" type="ORF">CJP73_03115</name>
</gene>
<dbReference type="Gene3D" id="3.90.1300.10">
    <property type="entry name" value="Amidase signature (AS) domain"/>
    <property type="match status" value="1"/>
</dbReference>
<evidence type="ECO:0000259" key="2">
    <source>
        <dbReference type="Pfam" id="PF01425"/>
    </source>
</evidence>
<name>A0A3A1Z208_9BURK</name>
<dbReference type="SUPFAM" id="SSF75304">
    <property type="entry name" value="Amidase signature (AS) enzymes"/>
    <property type="match status" value="1"/>
</dbReference>